<dbReference type="Ensembl" id="ENSCRFT00000001355.1">
    <property type="protein sequence ID" value="ENSCRFP00000001297.1"/>
    <property type="gene ID" value="ENSCRFG00000001079.1"/>
</dbReference>
<keyword evidence="3 11" id="KW-0812">Transmembrane</keyword>
<protein>
    <submittedName>
        <fullName evidence="13">Cyclic nucleotide gated channel subunit alpha 4</fullName>
    </submittedName>
</protein>
<dbReference type="SMART" id="SM00100">
    <property type="entry name" value="cNMP"/>
    <property type="match status" value="1"/>
</dbReference>
<organism evidence="13 14">
    <name type="scientific">Cyanoderma ruficeps</name>
    <name type="common">rufous-capped babbler</name>
    <dbReference type="NCBI Taxonomy" id="181631"/>
    <lineage>
        <taxon>Eukaryota</taxon>
        <taxon>Metazoa</taxon>
        <taxon>Chordata</taxon>
        <taxon>Craniata</taxon>
        <taxon>Vertebrata</taxon>
        <taxon>Euteleostomi</taxon>
        <taxon>Archelosauria</taxon>
        <taxon>Archosauria</taxon>
        <taxon>Dinosauria</taxon>
        <taxon>Saurischia</taxon>
        <taxon>Theropoda</taxon>
        <taxon>Coelurosauria</taxon>
        <taxon>Aves</taxon>
        <taxon>Neognathae</taxon>
        <taxon>Neoaves</taxon>
        <taxon>Telluraves</taxon>
        <taxon>Australaves</taxon>
        <taxon>Passeriformes</taxon>
        <taxon>Sylvioidea</taxon>
        <taxon>Timaliidae</taxon>
        <taxon>Cyanoderma</taxon>
    </lineage>
</organism>
<dbReference type="PANTHER" id="PTHR45638:SF2">
    <property type="entry name" value="CYCLIC NUCLEOTIDE-GATED CATION CHANNEL ALPHA-4"/>
    <property type="match status" value="1"/>
</dbReference>
<dbReference type="AlphaFoldDB" id="A0A8C3NRF7"/>
<feature type="compositionally biased region" description="Basic and acidic residues" evidence="10">
    <location>
        <begin position="546"/>
        <end position="558"/>
    </location>
</feature>
<evidence type="ECO:0000256" key="1">
    <source>
        <dbReference type="ARBA" id="ARBA00004141"/>
    </source>
</evidence>
<keyword evidence="4 11" id="KW-1133">Transmembrane helix</keyword>
<dbReference type="GO" id="GO:0005886">
    <property type="term" value="C:plasma membrane"/>
    <property type="evidence" value="ECO:0007669"/>
    <property type="project" value="TreeGrafter"/>
</dbReference>
<dbReference type="CDD" id="cd00038">
    <property type="entry name" value="CAP_ED"/>
    <property type="match status" value="1"/>
</dbReference>
<feature type="coiled-coil region" evidence="9">
    <location>
        <begin position="500"/>
        <end position="527"/>
    </location>
</feature>
<feature type="transmembrane region" description="Helical" evidence="11">
    <location>
        <begin position="229"/>
        <end position="246"/>
    </location>
</feature>
<keyword evidence="8" id="KW-0407">Ion channel</keyword>
<dbReference type="GO" id="GO:0005223">
    <property type="term" value="F:intracellularly cGMP-activated cation channel activity"/>
    <property type="evidence" value="ECO:0007669"/>
    <property type="project" value="TreeGrafter"/>
</dbReference>
<dbReference type="GO" id="GO:0030553">
    <property type="term" value="F:cGMP binding"/>
    <property type="evidence" value="ECO:0007669"/>
    <property type="project" value="TreeGrafter"/>
</dbReference>
<evidence type="ECO:0000259" key="12">
    <source>
        <dbReference type="PROSITE" id="PS50042"/>
    </source>
</evidence>
<keyword evidence="5" id="KW-0406">Ion transport</keyword>
<dbReference type="InterPro" id="IPR018488">
    <property type="entry name" value="cNMP-bd_CS"/>
</dbReference>
<keyword evidence="2" id="KW-0813">Transport</keyword>
<accession>A0A8C3NRF7</accession>
<name>A0A8C3NRF7_9PASS</name>
<dbReference type="InterPro" id="IPR050866">
    <property type="entry name" value="CNG_cation_channel"/>
</dbReference>
<dbReference type="PROSITE" id="PS50042">
    <property type="entry name" value="CNMP_BINDING_3"/>
    <property type="match status" value="1"/>
</dbReference>
<keyword evidence="7" id="KW-1071">Ligand-gated ion channel</keyword>
<dbReference type="PANTHER" id="PTHR45638">
    <property type="entry name" value="CYCLIC NUCLEOTIDE-GATED CATION CHANNEL SUBUNIT A"/>
    <property type="match status" value="1"/>
</dbReference>
<dbReference type="SUPFAM" id="SSF51206">
    <property type="entry name" value="cAMP-binding domain-like"/>
    <property type="match status" value="1"/>
</dbReference>
<evidence type="ECO:0000256" key="9">
    <source>
        <dbReference type="SAM" id="Coils"/>
    </source>
</evidence>
<feature type="domain" description="Cyclic nucleotide-binding" evidence="12">
    <location>
        <begin position="362"/>
        <end position="464"/>
    </location>
</feature>
<dbReference type="Gene3D" id="2.60.120.10">
    <property type="entry name" value="Jelly Rolls"/>
    <property type="match status" value="1"/>
</dbReference>
<proteinExistence type="predicted"/>
<evidence type="ECO:0000256" key="11">
    <source>
        <dbReference type="SAM" id="Phobius"/>
    </source>
</evidence>
<dbReference type="PROSITE" id="PS00889">
    <property type="entry name" value="CNMP_BINDING_2"/>
    <property type="match status" value="1"/>
</dbReference>
<evidence type="ECO:0000313" key="13">
    <source>
        <dbReference type="Ensembl" id="ENSCRFP00000001297.1"/>
    </source>
</evidence>
<dbReference type="GO" id="GO:0044877">
    <property type="term" value="F:protein-containing complex binding"/>
    <property type="evidence" value="ECO:0007669"/>
    <property type="project" value="TreeGrafter"/>
</dbReference>
<evidence type="ECO:0000256" key="10">
    <source>
        <dbReference type="SAM" id="MobiDB-lite"/>
    </source>
</evidence>
<dbReference type="InterPro" id="IPR005821">
    <property type="entry name" value="Ion_trans_dom"/>
</dbReference>
<feature type="region of interest" description="Disordered" evidence="10">
    <location>
        <begin position="546"/>
        <end position="773"/>
    </location>
</feature>
<dbReference type="SUPFAM" id="SSF81324">
    <property type="entry name" value="Voltage-gated potassium channels"/>
    <property type="match status" value="1"/>
</dbReference>
<comment type="subcellular location">
    <subcellularLocation>
        <location evidence="1">Membrane</location>
        <topology evidence="1">Multi-pass membrane protein</topology>
    </subcellularLocation>
</comment>
<dbReference type="InterPro" id="IPR000595">
    <property type="entry name" value="cNMP-bd_dom"/>
</dbReference>
<keyword evidence="14" id="KW-1185">Reference proteome</keyword>
<evidence type="ECO:0000256" key="6">
    <source>
        <dbReference type="ARBA" id="ARBA00023136"/>
    </source>
</evidence>
<evidence type="ECO:0000256" key="4">
    <source>
        <dbReference type="ARBA" id="ARBA00022989"/>
    </source>
</evidence>
<keyword evidence="9" id="KW-0175">Coiled coil</keyword>
<dbReference type="Pfam" id="PF00027">
    <property type="entry name" value="cNMP_binding"/>
    <property type="match status" value="1"/>
</dbReference>
<evidence type="ECO:0000256" key="5">
    <source>
        <dbReference type="ARBA" id="ARBA00023065"/>
    </source>
</evidence>
<feature type="transmembrane region" description="Helical" evidence="11">
    <location>
        <begin position="50"/>
        <end position="69"/>
    </location>
</feature>
<evidence type="ECO:0000256" key="8">
    <source>
        <dbReference type="ARBA" id="ARBA00023303"/>
    </source>
</evidence>
<feature type="transmembrane region" description="Helical" evidence="11">
    <location>
        <begin position="258"/>
        <end position="279"/>
    </location>
</feature>
<keyword evidence="6 11" id="KW-0472">Membrane</keyword>
<dbReference type="Gene3D" id="1.10.287.70">
    <property type="match status" value="1"/>
</dbReference>
<evidence type="ECO:0000256" key="7">
    <source>
        <dbReference type="ARBA" id="ARBA00023286"/>
    </source>
</evidence>
<dbReference type="GO" id="GO:0017071">
    <property type="term" value="C:intracellular cyclic nucleotide activated cation channel complex"/>
    <property type="evidence" value="ECO:0007669"/>
    <property type="project" value="TreeGrafter"/>
</dbReference>
<dbReference type="PROSITE" id="PS00888">
    <property type="entry name" value="CNMP_BINDING_1"/>
    <property type="match status" value="1"/>
</dbReference>
<dbReference type="Pfam" id="PF00520">
    <property type="entry name" value="Ion_trans"/>
    <property type="match status" value="1"/>
</dbReference>
<dbReference type="FunFam" id="2.60.120.10:FF:000002">
    <property type="entry name" value="Cyclic nucleotide gated channel alpha 1a"/>
    <property type="match status" value="1"/>
</dbReference>
<evidence type="ECO:0000256" key="3">
    <source>
        <dbReference type="ARBA" id="ARBA00022692"/>
    </source>
</evidence>
<evidence type="ECO:0000313" key="14">
    <source>
        <dbReference type="Proteomes" id="UP000694396"/>
    </source>
</evidence>
<dbReference type="InterPro" id="IPR018490">
    <property type="entry name" value="cNMP-bd_dom_sf"/>
</dbReference>
<evidence type="ECO:0000256" key="2">
    <source>
        <dbReference type="ARBA" id="ARBA00022448"/>
    </source>
</evidence>
<dbReference type="InterPro" id="IPR014710">
    <property type="entry name" value="RmlC-like_jellyroll"/>
</dbReference>
<dbReference type="Gene3D" id="1.20.5.170">
    <property type="match status" value="1"/>
</dbReference>
<reference evidence="13" key="1">
    <citation type="submission" date="2025-08" db="UniProtKB">
        <authorList>
            <consortium name="Ensembl"/>
        </authorList>
    </citation>
    <scope>IDENTIFICATION</scope>
</reference>
<sequence>MQTLGSLLSRRWAWLQPCSTSGPVATVPVLPSHTATPRNWTLDPAGDWHYRWISLMVLPILYNWVVLILRCCFPEVQEAHTGLWQVLDGVSDALYLLDIAVHLHTGFLEDGILVQDVSRTRRRYLGSWTFPWDVMAVLPTELLCLLPGVPRAPGVPAARANRCLRVPRLFEAFDRCETRTGWPNAFRMAKLMLYLLLGIHWHGCLYFALSAHLGLGVDPWVCPSFTRLLRRYLHSFYFSTLVLATVGDTPTPQREEEFLFLTAGFLLAVLGFATITGSISTVIVNLSTAASAFYPDAGPVRRYLRARGVGGRLQGRVERWQQHLRAQRKLPAEREVLRHLPRGLRAEVAAAVHLAALRRVGLFRSWERGVLRQLVLRLRPQVFGPGEFVCRRGDVGREMYFIREGRLAVVAEDGVTQLAVLGEGLYFGEISLINIKGNRRTANIMSIGYSDLFCLGKEDLAEVLAEFPHARAAMEAKGRELLLRMGQLDTGAEAVALAAEAEAEQRLQGLEVALEGLQTQAARLLAQLEAGALRMALRVQRLEGRLQPRQQRGDRAVRAEGAAGTASPKWPARTRGPAEGQGPPRGQPSTTAQGVLRAYGPLREQGSSKVQGAPKTQGRAQEPGSAGGWGPAAVQSPSKAQGPHRAQTPHRTQGPGDVQGPPKARDTPTVQGPLRAQGHIGARGPSGMYGPRGAQAPLKAQGTPMVQGPLRAWGLPRAQRQIGARGPSGTYDPRGAKAPPRAQGPSGSQSSRGVHLSGARGAGVTRGVAVPRD</sequence>
<dbReference type="InterPro" id="IPR032406">
    <property type="entry name" value="CLZ_dom"/>
</dbReference>
<feature type="transmembrane region" description="Helical" evidence="11">
    <location>
        <begin position="191"/>
        <end position="209"/>
    </location>
</feature>
<dbReference type="GO" id="GO:0005222">
    <property type="term" value="F:intracellularly cAMP-activated cation channel activity"/>
    <property type="evidence" value="ECO:0007669"/>
    <property type="project" value="TreeGrafter"/>
</dbReference>
<reference evidence="13" key="2">
    <citation type="submission" date="2025-09" db="UniProtKB">
        <authorList>
            <consortium name="Ensembl"/>
        </authorList>
    </citation>
    <scope>IDENTIFICATION</scope>
</reference>
<dbReference type="Proteomes" id="UP000694396">
    <property type="component" value="Unplaced"/>
</dbReference>
<feature type="compositionally biased region" description="Low complexity" evidence="10">
    <location>
        <begin position="758"/>
        <end position="773"/>
    </location>
</feature>
<dbReference type="Gene3D" id="1.10.287.630">
    <property type="entry name" value="Helix hairpin bin"/>
    <property type="match status" value="1"/>
</dbReference>
<dbReference type="Pfam" id="PF16526">
    <property type="entry name" value="CLZ"/>
    <property type="match status" value="1"/>
</dbReference>